<dbReference type="AlphaFoldDB" id="A0A146KB49"/>
<evidence type="ECO:0000256" key="9">
    <source>
        <dbReference type="ARBA" id="ARBA00023209"/>
    </source>
</evidence>
<protein>
    <submittedName>
        <fullName evidence="13">CDP-diacylglycerol-glycerol-3-phosphate 3-phosphatidyltransferase</fullName>
    </submittedName>
</protein>
<gene>
    <name evidence="13" type="ORF">TPC1_15220</name>
</gene>
<proteinExistence type="inferred from homology"/>
<evidence type="ECO:0000256" key="5">
    <source>
        <dbReference type="ARBA" id="ARBA00022692"/>
    </source>
</evidence>
<dbReference type="PIRSF" id="PIRSF000847">
    <property type="entry name" value="Phos_ph_gly_syn"/>
    <property type="match status" value="1"/>
</dbReference>
<evidence type="ECO:0000256" key="4">
    <source>
        <dbReference type="ARBA" id="ARBA00022679"/>
    </source>
</evidence>
<feature type="transmembrane region" description="Helical" evidence="12">
    <location>
        <begin position="31"/>
        <end position="51"/>
    </location>
</feature>
<dbReference type="Pfam" id="PF01066">
    <property type="entry name" value="CDP-OH_P_transf"/>
    <property type="match status" value="1"/>
</dbReference>
<accession>A0A146KB49</accession>
<dbReference type="GO" id="GO:0008444">
    <property type="term" value="F:CDP-diacylglycerol-glycerol-3-phosphate 3-phosphatidyltransferase activity"/>
    <property type="evidence" value="ECO:0007669"/>
    <property type="project" value="InterPro"/>
</dbReference>
<feature type="non-terminal residue" evidence="13">
    <location>
        <position position="191"/>
    </location>
</feature>
<dbReference type="InterPro" id="IPR048254">
    <property type="entry name" value="CDP_ALCOHOL_P_TRANSF_CS"/>
</dbReference>
<keyword evidence="4 11" id="KW-0808">Transferase</keyword>
<evidence type="ECO:0000256" key="10">
    <source>
        <dbReference type="ARBA" id="ARBA00023264"/>
    </source>
</evidence>
<evidence type="ECO:0000256" key="12">
    <source>
        <dbReference type="SAM" id="Phobius"/>
    </source>
</evidence>
<feature type="transmembrane region" description="Helical" evidence="12">
    <location>
        <begin position="63"/>
        <end position="84"/>
    </location>
</feature>
<name>A0A146KB49_9EUKA</name>
<dbReference type="Gene3D" id="1.20.120.1760">
    <property type="match status" value="1"/>
</dbReference>
<dbReference type="InterPro" id="IPR000462">
    <property type="entry name" value="CDP-OH_P_trans"/>
</dbReference>
<dbReference type="GO" id="GO:0016020">
    <property type="term" value="C:membrane"/>
    <property type="evidence" value="ECO:0007669"/>
    <property type="project" value="UniProtKB-SubCell"/>
</dbReference>
<keyword evidence="3" id="KW-0444">Lipid biosynthesis</keyword>
<feature type="non-terminal residue" evidence="13">
    <location>
        <position position="1"/>
    </location>
</feature>
<dbReference type="GO" id="GO:0005739">
    <property type="term" value="C:mitochondrion"/>
    <property type="evidence" value="ECO:0007669"/>
    <property type="project" value="TreeGrafter"/>
</dbReference>
<keyword evidence="8 12" id="KW-0472">Membrane</keyword>
<dbReference type="PROSITE" id="PS00379">
    <property type="entry name" value="CDP_ALCOHOL_P_TRANSF"/>
    <property type="match status" value="1"/>
</dbReference>
<dbReference type="InterPro" id="IPR004570">
    <property type="entry name" value="Phosphatidylglycerol_P_synth"/>
</dbReference>
<dbReference type="PANTHER" id="PTHR14269:SF11">
    <property type="entry name" value="CDP-DIACYLGLYCEROL--GLYCEROL-3-PHOSPHATE 3-PHOSPHATIDYLTRANSFERASE"/>
    <property type="match status" value="1"/>
</dbReference>
<evidence type="ECO:0000256" key="8">
    <source>
        <dbReference type="ARBA" id="ARBA00023136"/>
    </source>
</evidence>
<dbReference type="EMBL" id="GDID01003870">
    <property type="protein sequence ID" value="JAP92736.1"/>
    <property type="molecule type" value="Transcribed_RNA"/>
</dbReference>
<dbReference type="InterPro" id="IPR050324">
    <property type="entry name" value="CDP-alcohol_PTase-I"/>
</dbReference>
<dbReference type="PANTHER" id="PTHR14269">
    <property type="entry name" value="CDP-DIACYLGLYCEROL--GLYCEROL-3-PHOSPHATE 3-PHOSPHATIDYLTRANSFERASE-RELATED"/>
    <property type="match status" value="1"/>
</dbReference>
<reference evidence="13" key="1">
    <citation type="submission" date="2015-07" db="EMBL/GenBank/DDBJ databases">
        <title>Adaptation to a free-living lifestyle via gene acquisitions in the diplomonad Trepomonas sp. PC1.</title>
        <authorList>
            <person name="Xu F."/>
            <person name="Jerlstrom-Hultqvist J."/>
            <person name="Kolisko M."/>
            <person name="Simpson A.G.B."/>
            <person name="Roger A.J."/>
            <person name="Svard S.G."/>
            <person name="Andersson J.O."/>
        </authorList>
    </citation>
    <scope>NUCLEOTIDE SEQUENCE</scope>
    <source>
        <strain evidence="13">PC1</strain>
    </source>
</reference>
<organism evidence="13">
    <name type="scientific">Trepomonas sp. PC1</name>
    <dbReference type="NCBI Taxonomy" id="1076344"/>
    <lineage>
        <taxon>Eukaryota</taxon>
        <taxon>Metamonada</taxon>
        <taxon>Diplomonadida</taxon>
        <taxon>Hexamitidae</taxon>
        <taxon>Hexamitinae</taxon>
        <taxon>Trepomonas</taxon>
    </lineage>
</organism>
<keyword evidence="9" id="KW-0594">Phospholipid biosynthesis</keyword>
<keyword evidence="10" id="KW-1208">Phospholipid metabolism</keyword>
<evidence type="ECO:0000256" key="6">
    <source>
        <dbReference type="ARBA" id="ARBA00022989"/>
    </source>
</evidence>
<evidence type="ECO:0000256" key="11">
    <source>
        <dbReference type="RuleBase" id="RU003750"/>
    </source>
</evidence>
<evidence type="ECO:0000313" key="13">
    <source>
        <dbReference type="EMBL" id="JAP92736.1"/>
    </source>
</evidence>
<evidence type="ECO:0000256" key="1">
    <source>
        <dbReference type="ARBA" id="ARBA00004141"/>
    </source>
</evidence>
<dbReference type="InterPro" id="IPR043130">
    <property type="entry name" value="CDP-OH_PTrfase_TM_dom"/>
</dbReference>
<keyword evidence="5 12" id="KW-0812">Transmembrane</keyword>
<dbReference type="NCBIfam" id="TIGR00560">
    <property type="entry name" value="pgsA"/>
    <property type="match status" value="1"/>
</dbReference>
<comment type="subcellular location">
    <subcellularLocation>
        <location evidence="1">Membrane</location>
        <topology evidence="1">Multi-pass membrane protein</topology>
    </subcellularLocation>
</comment>
<keyword evidence="7" id="KW-0443">Lipid metabolism</keyword>
<dbReference type="GO" id="GO:0046474">
    <property type="term" value="P:glycerophospholipid biosynthetic process"/>
    <property type="evidence" value="ECO:0007669"/>
    <property type="project" value="TreeGrafter"/>
</dbReference>
<evidence type="ECO:0000256" key="3">
    <source>
        <dbReference type="ARBA" id="ARBA00022516"/>
    </source>
</evidence>
<comment type="similarity">
    <text evidence="2 11">Belongs to the CDP-alcohol phosphatidyltransferase class-I family.</text>
</comment>
<sequence length="191" mass="21070">RHQIPNMLSLSRIPFLFLTTIFSFSKLKYKYTYALISLIIGSITDFFDGWSARQFNIQSATGALLDALADKILTIGVFITFLSIQIFPPYFTYPVLVIVSREFLVSGLRMLAAKQQIILAAEMGGKVKTAVQMVGICMTLGGLSFSEFGVHEAVCTAINKIGKGLFCLSSVLAISSGYSYFKKNWHVVVKG</sequence>
<evidence type="ECO:0000256" key="7">
    <source>
        <dbReference type="ARBA" id="ARBA00023098"/>
    </source>
</evidence>
<evidence type="ECO:0000256" key="2">
    <source>
        <dbReference type="ARBA" id="ARBA00010441"/>
    </source>
</evidence>
<keyword evidence="6 12" id="KW-1133">Transmembrane helix</keyword>